<name>A0ABU8C9D6_9GAMM</name>
<gene>
    <name evidence="1" type="ORF">MN202_14515</name>
</gene>
<accession>A0ABU8C9D6</accession>
<dbReference type="Proteomes" id="UP001375382">
    <property type="component" value="Unassembled WGS sequence"/>
</dbReference>
<reference evidence="1 2" key="1">
    <citation type="journal article" date="2023" name="Ecotoxicol. Environ. Saf.">
        <title>Mercury remediation potential of mercury-resistant strain Rheinheimera metallidurans sp. nov. isolated from a municipal waste dumping site.</title>
        <authorList>
            <person name="Yadav V."/>
            <person name="Manjhi A."/>
            <person name="Vadakedath N."/>
        </authorList>
    </citation>
    <scope>NUCLEOTIDE SEQUENCE [LARGE SCALE GENOMIC DNA]</scope>
    <source>
        <strain evidence="1 2">E-49</strain>
    </source>
</reference>
<sequence length="90" mass="9871">MPKFVIERNISDVGCMSAGELRGVSEKSCAVLRTLGPEVQWLHSYVTDNKIYCIYIAPDADAVRRHAEMGGFPANSIAMVRTVIDPTTAE</sequence>
<evidence type="ECO:0000313" key="2">
    <source>
        <dbReference type="Proteomes" id="UP001375382"/>
    </source>
</evidence>
<organism evidence="1 2">
    <name type="scientific">Rheinheimera muenzenbergensis</name>
    <dbReference type="NCBI Taxonomy" id="1193628"/>
    <lineage>
        <taxon>Bacteria</taxon>
        <taxon>Pseudomonadati</taxon>
        <taxon>Pseudomonadota</taxon>
        <taxon>Gammaproteobacteria</taxon>
        <taxon>Chromatiales</taxon>
        <taxon>Chromatiaceae</taxon>
        <taxon>Rheinheimera</taxon>
    </lineage>
</organism>
<keyword evidence="2" id="KW-1185">Reference proteome</keyword>
<dbReference type="Pfam" id="PF14026">
    <property type="entry name" value="SCO4226-like"/>
    <property type="match status" value="1"/>
</dbReference>
<dbReference type="Gene3D" id="3.30.70.3090">
    <property type="entry name" value="ORF SCO4226, nickel-binding ferredoxin-like monomer"/>
    <property type="match status" value="1"/>
</dbReference>
<dbReference type="EMBL" id="JALAAR010000012">
    <property type="protein sequence ID" value="MEH8018452.1"/>
    <property type="molecule type" value="Genomic_DNA"/>
</dbReference>
<protein>
    <submittedName>
        <fullName evidence="1">DUF4242 domain-containing protein</fullName>
    </submittedName>
</protein>
<proteinExistence type="predicted"/>
<comment type="caution">
    <text evidence="1">The sequence shown here is derived from an EMBL/GenBank/DDBJ whole genome shotgun (WGS) entry which is preliminary data.</text>
</comment>
<dbReference type="RefSeq" id="WP_335736858.1">
    <property type="nucleotide sequence ID" value="NZ_JALAAR010000012.1"/>
</dbReference>
<dbReference type="InterPro" id="IPR025336">
    <property type="entry name" value="SCO4226-like"/>
</dbReference>
<dbReference type="InterPro" id="IPR042557">
    <property type="entry name" value="SCO4226"/>
</dbReference>
<evidence type="ECO:0000313" key="1">
    <source>
        <dbReference type="EMBL" id="MEH8018452.1"/>
    </source>
</evidence>